<dbReference type="Proteomes" id="UP000007881">
    <property type="component" value="Chromosome"/>
</dbReference>
<dbReference type="InterPro" id="IPR050223">
    <property type="entry name" value="D-isomer_2-hydroxyacid_DH"/>
</dbReference>
<dbReference type="STRING" id="1142394.PSMK_01730"/>
<reference evidence="3 4" key="1">
    <citation type="submission" date="2012-02" db="EMBL/GenBank/DDBJ databases">
        <title>Complete genome sequence of Phycisphaera mikurensis NBRC 102666.</title>
        <authorList>
            <person name="Ankai A."/>
            <person name="Hosoyama A."/>
            <person name="Terui Y."/>
            <person name="Sekine M."/>
            <person name="Fukai R."/>
            <person name="Kato Y."/>
            <person name="Nakamura S."/>
            <person name="Yamada-Narita S."/>
            <person name="Kawakoshi A."/>
            <person name="Fukunaga Y."/>
            <person name="Yamazaki S."/>
            <person name="Fujita N."/>
        </authorList>
    </citation>
    <scope>NUCLEOTIDE SEQUENCE [LARGE SCALE GENOMIC DNA]</scope>
    <source>
        <strain evidence="4">NBRC 102666 / KCTC 22515 / FYK2301M01</strain>
    </source>
</reference>
<feature type="domain" description="D-isomer specific 2-hydroxyacid dehydrogenase NAD-binding" evidence="2">
    <location>
        <begin position="116"/>
        <end position="284"/>
    </location>
</feature>
<dbReference type="RefSeq" id="WP_014435552.1">
    <property type="nucleotide sequence ID" value="NC_017080.1"/>
</dbReference>
<dbReference type="PANTHER" id="PTHR10996:SF283">
    <property type="entry name" value="GLYOXYLATE_HYDROXYPYRUVATE REDUCTASE B"/>
    <property type="match status" value="1"/>
</dbReference>
<dbReference type="Pfam" id="PF02826">
    <property type="entry name" value="2-Hacid_dh_C"/>
    <property type="match status" value="1"/>
</dbReference>
<dbReference type="InterPro" id="IPR006140">
    <property type="entry name" value="D-isomer_DH_NAD-bd"/>
</dbReference>
<dbReference type="SUPFAM" id="SSF51735">
    <property type="entry name" value="NAD(P)-binding Rossmann-fold domains"/>
    <property type="match status" value="1"/>
</dbReference>
<dbReference type="PANTHER" id="PTHR10996">
    <property type="entry name" value="2-HYDROXYACID DEHYDROGENASE-RELATED"/>
    <property type="match status" value="1"/>
</dbReference>
<dbReference type="GO" id="GO:0051287">
    <property type="term" value="F:NAD binding"/>
    <property type="evidence" value="ECO:0007669"/>
    <property type="project" value="InterPro"/>
</dbReference>
<evidence type="ECO:0000259" key="2">
    <source>
        <dbReference type="Pfam" id="PF02826"/>
    </source>
</evidence>
<dbReference type="OrthoDB" id="9805416at2"/>
<dbReference type="AlphaFoldDB" id="I0IAP4"/>
<evidence type="ECO:0000313" key="4">
    <source>
        <dbReference type="Proteomes" id="UP000007881"/>
    </source>
</evidence>
<dbReference type="eggNOG" id="COG0111">
    <property type="taxonomic scope" value="Bacteria"/>
</dbReference>
<gene>
    <name evidence="3" type="ordered locus">PSMK_01730</name>
</gene>
<sequence>MIDVLVTNLVMQRDAPAFAAELDAAGVRLVPHPVKQALGEAELLALFGSRGFDGWIAGDDEVTDAVLAAATPRLRLIAKWGVGLDSFDLDAARRRGVQVRNTPGAFGVAVAEVAVGYLLMLTRHLLAVDAAVRAGGWPKPEGRGLAGSVVGIVGLGAIGRATAARLAGFGCRLLGADPAAEPPAGVEPAPLPELLAQADHVVLCCPLVPATRRLLDAAALAAMKPGATLVNVARGPVVDEPSLHAALAAGRLSGAALDVFAEEPLPRESPLRDLPGVILGSHNANNLAAANAAVNRACIDAVLGLR</sequence>
<dbReference type="InterPro" id="IPR036291">
    <property type="entry name" value="NAD(P)-bd_dom_sf"/>
</dbReference>
<dbReference type="GO" id="GO:0016618">
    <property type="term" value="F:hydroxypyruvate reductase [NAD(P)H] activity"/>
    <property type="evidence" value="ECO:0007669"/>
    <property type="project" value="TreeGrafter"/>
</dbReference>
<dbReference type="SUPFAM" id="SSF52283">
    <property type="entry name" value="Formate/glycerate dehydrogenase catalytic domain-like"/>
    <property type="match status" value="1"/>
</dbReference>
<dbReference type="EMBL" id="AP012338">
    <property type="protein sequence ID" value="BAM02332.1"/>
    <property type="molecule type" value="Genomic_DNA"/>
</dbReference>
<evidence type="ECO:0000313" key="3">
    <source>
        <dbReference type="EMBL" id="BAM02332.1"/>
    </source>
</evidence>
<dbReference type="HOGENOM" id="CLU_019796_1_3_0"/>
<name>I0IAP4_PHYMF</name>
<dbReference type="Gene3D" id="3.40.50.720">
    <property type="entry name" value="NAD(P)-binding Rossmann-like Domain"/>
    <property type="match status" value="2"/>
</dbReference>
<proteinExistence type="predicted"/>
<accession>I0IAP4</accession>
<organism evidence="3 4">
    <name type="scientific">Phycisphaera mikurensis (strain NBRC 102666 / KCTC 22515 / FYK2301M01)</name>
    <dbReference type="NCBI Taxonomy" id="1142394"/>
    <lineage>
        <taxon>Bacteria</taxon>
        <taxon>Pseudomonadati</taxon>
        <taxon>Planctomycetota</taxon>
        <taxon>Phycisphaerae</taxon>
        <taxon>Phycisphaerales</taxon>
        <taxon>Phycisphaeraceae</taxon>
        <taxon>Phycisphaera</taxon>
    </lineage>
</organism>
<keyword evidence="1" id="KW-0560">Oxidoreductase</keyword>
<dbReference type="GO" id="GO:0030267">
    <property type="term" value="F:glyoxylate reductase (NADPH) activity"/>
    <property type="evidence" value="ECO:0007669"/>
    <property type="project" value="TreeGrafter"/>
</dbReference>
<protein>
    <submittedName>
        <fullName evidence="3">Putative oxidoreductase</fullName>
    </submittedName>
</protein>
<dbReference type="KEGG" id="phm:PSMK_01730"/>
<keyword evidence="4" id="KW-1185">Reference proteome</keyword>
<dbReference type="GO" id="GO:0005829">
    <property type="term" value="C:cytosol"/>
    <property type="evidence" value="ECO:0007669"/>
    <property type="project" value="TreeGrafter"/>
</dbReference>
<evidence type="ECO:0000256" key="1">
    <source>
        <dbReference type="ARBA" id="ARBA00023002"/>
    </source>
</evidence>